<reference evidence="23 24" key="1">
    <citation type="journal article" date="2019" name="Proc. Natl. Acad. Sci. U.S.A.">
        <title>Regulatory changes in pterin and carotenoid genes underlie balanced color polymorphisms in the wall lizard.</title>
        <authorList>
            <person name="Andrade P."/>
            <person name="Pinho C."/>
            <person name="Perez I de Lanuza G."/>
            <person name="Afonso S."/>
            <person name="Brejcha J."/>
            <person name="Rubin C.J."/>
            <person name="Wallerman O."/>
            <person name="Pereira P."/>
            <person name="Sabatino S.J."/>
            <person name="Bellati A."/>
            <person name="Pellitteri-Rosa D."/>
            <person name="Bosakova Z."/>
            <person name="Bunikis I."/>
            <person name="Carretero M.A."/>
            <person name="Feiner N."/>
            <person name="Marsik P."/>
            <person name="Pauperio F."/>
            <person name="Salvi D."/>
            <person name="Soler L."/>
            <person name="While G.M."/>
            <person name="Uller T."/>
            <person name="Font E."/>
            <person name="Andersson L."/>
            <person name="Carneiro M."/>
        </authorList>
    </citation>
    <scope>NUCLEOTIDE SEQUENCE</scope>
</reference>
<keyword evidence="5" id="KW-0547">Nucleotide-binding</keyword>
<evidence type="ECO:0000256" key="13">
    <source>
        <dbReference type="SAM" id="Coils"/>
    </source>
</evidence>
<feature type="domain" description="Dynein heavy chain AAA lid" evidence="20">
    <location>
        <begin position="2400"/>
        <end position="2514"/>
    </location>
</feature>
<evidence type="ECO:0000256" key="12">
    <source>
        <dbReference type="ARBA" id="ARBA00023273"/>
    </source>
</evidence>
<dbReference type="InterPro" id="IPR042219">
    <property type="entry name" value="AAA_lid_11_sf"/>
</dbReference>
<dbReference type="Gene3D" id="1.20.920.30">
    <property type="match status" value="1"/>
</dbReference>
<dbReference type="Pfam" id="PF03028">
    <property type="entry name" value="Dynein_heavy"/>
    <property type="match status" value="1"/>
</dbReference>
<keyword evidence="6" id="KW-0067">ATP-binding</keyword>
<dbReference type="GO" id="GO:0007018">
    <property type="term" value="P:microtubule-based movement"/>
    <property type="evidence" value="ECO:0007669"/>
    <property type="project" value="InterPro"/>
</dbReference>
<sequence>MINVATIASSRYVGPLKARVDEWQKQLSLFSQTLEEWLTCQRNWLYLESIFSAPDIQRQLPAEAKMFLQVDKSWKEIMRKVNRLPNALRNNNALLDQIQKCLEAYLESKRVIFPRFYFLSNDELLEILAQTRNPQAVQPHLRKCFDSIAKLEFAYMAPAEGEEKVLTNDILAIYPHSKGNVEDWLGKVEEAMFASLRRLSKAAIADYQTKERVHWVVAGHPSQVTRLILRTYWFFELVMGLKFSISPKYLLLGRLNALASLVRGILPKLHRNIITALITIDVHARDIVTELVKQKVDSVDNFDWQRQLRYYWDLDLDNCVARMALSQYTYAYEYLGACPRLVITPLTDRCYLCLMGALQLDLGGAPAGPAGTGKTETTKDLAKALAIQCVVFNCSDGLDYKMMGRFFSGLAQSGAWCCFDEFNRIDIEVLSVIAQQLITIRNAKAAKLSRFMFEGREIKLVMTCAAFITMNPGYAGRTELPDNLKALFRPFSMMVPNYALIAEVILYSEGFESSKTLARKMTQMYKLCSEQLSQQDHYDFGMRAVKSVLVMAGSLKRENPNLNEDVVLIRALRDSNLPKFLTDDAVLFSGIISDLFPGVIIPEHDYGTLQSTIIEVMLSKGLQAEDTMVHKVIQLFETMLVRHGVMLVGPTGGGKTTVYQVLADSLAALHEAGEENPFYQPVKTYVLNPKSITMGELYGEVNNLTLEWKDGLMALSVRAAVVDTSEDHKWIISDGPVDALWIENLNTVLDDNKMLCLANSERIKLTPYIHMMFEVEDLRVASPATVSRCGMVYIDPEELKWIPYVKTWMAGLEDRVGFTKALLSKRENFQWNNLSNLDFSVYSPAGNSTHYEELIIFPNVTTMIFYAYNALLLVYLFFCHLKSVVARALLNRIQEEAGYVPVYLNFSAQTSSIRTQEIIESKLEKKRKNILGSKRVVIFVDDLNMPKLDRYGSQPPIELLRQYQDFGGFYDREKLHSNFLSFLSFLSCAPPGGGRNPVTARFIRHFAMLCLPTPSEHSLKQIFEAILKGFLADFSTTVRQSAKSIVEAAVEIYQRMSIDLLPTPAKSHYVFNLRDLSKCVQGMLQCSPMSVRDQAQIFRLFCHESQRVFHDRLICSEDKQYFYSMLSDMASKDSYFTNSFVSKPILFGDYIKIGVEKAERIYEELTDLEKIMGVLQDYLDDYNITNAKETKLVFFQDAIEHVSRIARMIRQERGNALLVGVGGTGKQSLTRLASHICGYKCFQIELSRGYNYDTFHDDLRKLYKMAGVEDKDMVFLFTDTQIVVEEFLEDINNILNSGEVPNLFEKDELEFVMAATRPKAKEAGIPEGNRDEFFINRVRQKLHIVLCMSPVGDAFRARCRMFPSLVNCCTIDWFVQWPREALNSVSRTFFLHIDLGSERMKEKLSRMCVDIHMSVTEMAEQYYAELRRRYYTTPTSYLELINLYLTMLGEKRKQLVSARDRVKNGLTKLLETNVLVDKMKLDLSALEPVLKEKSVDVEALMEKLAVDQENADQVRRVVQEDEAVAKVKAEETQAIADDAQRDLDEALPALDAANKALDSLDKADISEIRVFTKPPDLVMTVMEAICILLNCAELLYGVELGRKVPDWATAKQLLGDSTFLRRLLEYDKENIGRQVLLKLQKYINNPDFVPEKVEKVSKACKSMCMWVRAMDLYSRIVKVVEPKRQKLNAAQAELDATLATLRDKQKKLRQVEEQIQELQDQYERSLEEKEGLGKTMALTQARLNRAGKLTAALGDEQVRWEESILNFEAEISNITGNVFIAAACVAYYGAFTAHYRQLLIDRWIKQCQELDIPISPDFSLINILGDPYEIRQWNTDGLPRDYVSTENGILVTRGRRWPLMIDPQDQANRWIRNKEANDGLKIIKLTDAGFLRTLENAIRLGSPVLLEELRETLDPALEPILLKQTFVAGGRLLIRLGDSDIDYDKNFRFYMTTKMPNPHYLPEVCIKVTIINFTVTRSGLEDQLLSDVVRLERPELEEQRTQLIVRINADKNQLKAIEDKILKMLFTSEGNILDKEELINTLQESKITSGAIKVRLVEAETTEEKINAAREKYRPVATRGSVMYFVIASLSEIDPMYQFSLKYFKQLFNTTIETSEKNDVLEERLAILLSQTLYATYTNVSRGLFEQHKLIYSFMLCIEIMRQKEELTDLEWNFFLRGAAGLDKVYLGRLFNIYLMNSKKKEDKPHESWDSRLTMFQKLIVVKCFMEEKIVSALTEFVIENLGKQFIENPPVDLATLYQDMSPSTPLVFILSTGSDPMGAFQRFAKERGYSERVQSISLGQGQGPIAERMIKDALKSGNWVFLQNCHLAVSWMLAMEELIKTFTDFRLYLSSMPCAIFPVTVLQNSVKVVCFGKTLVKWEMQIQNKQHPSHCGVVLIEAAERKKFGPLGWNICYEFNDSDRECALLNLNLYCQEGKVPWDALIYITGEITYGGRVTDAWDQRCLRTVLRRFFAPETLEEDYKYSESGNYIFKLYYIENLPLIDDPEIFGMHENANLAFQRKETNTLITTILDVQPRSTAQGTGKSNDEIVEELATSILTSLQTLNKAIAGFVVMSEEMERVYHSFLNNQVPSLWANAAYPSLKPLGGWVKDLVLRTAFVDFWLKRGKPKSFWISGFFFPQGFLTGTLQNHARKYNLPIDELSFSYNMIPVYRDQMQLPSPEDGVLVHGMFMDASRWDDEEMVIEDALPRQMNPVLPVVHFEPHQNYEPDPSLYHAPLYKTGARAGTLSTTGHSTNFVVTVLLPSKRPSDYWISKGSALLCQLNE</sequence>
<evidence type="ECO:0000313" key="23">
    <source>
        <dbReference type="Ensembl" id="ENSPMRP00000030632.1"/>
    </source>
</evidence>
<dbReference type="FunFam" id="3.40.50.300:FF:002141">
    <property type="entry name" value="Dynein heavy chain"/>
    <property type="match status" value="1"/>
</dbReference>
<dbReference type="FunFam" id="3.40.50.300:FF:001143">
    <property type="entry name" value="Dynein axonemal heavy chain 6"/>
    <property type="match status" value="1"/>
</dbReference>
<dbReference type="GO" id="GO:0005874">
    <property type="term" value="C:microtubule"/>
    <property type="evidence" value="ECO:0007669"/>
    <property type="project" value="UniProtKB-KW"/>
</dbReference>
<dbReference type="Gene3D" id="1.10.8.710">
    <property type="match status" value="1"/>
</dbReference>
<dbReference type="InterPro" id="IPR054354">
    <property type="entry name" value="DYNC2H1-like_lid"/>
</dbReference>
<organism evidence="23 24">
    <name type="scientific">Podarcis muralis</name>
    <name type="common">Wall lizard</name>
    <name type="synonym">Lacerta muralis</name>
    <dbReference type="NCBI Taxonomy" id="64176"/>
    <lineage>
        <taxon>Eukaryota</taxon>
        <taxon>Metazoa</taxon>
        <taxon>Chordata</taxon>
        <taxon>Craniata</taxon>
        <taxon>Vertebrata</taxon>
        <taxon>Euteleostomi</taxon>
        <taxon>Lepidosauria</taxon>
        <taxon>Squamata</taxon>
        <taxon>Bifurcata</taxon>
        <taxon>Unidentata</taxon>
        <taxon>Episquamata</taxon>
        <taxon>Laterata</taxon>
        <taxon>Lacertibaenia</taxon>
        <taxon>Lacertidae</taxon>
        <taxon>Podarcis</taxon>
    </lineage>
</organism>
<dbReference type="InterPro" id="IPR013602">
    <property type="entry name" value="Dynein_heavy_linker"/>
</dbReference>
<dbReference type="InterPro" id="IPR043160">
    <property type="entry name" value="Dynein_C_barrel"/>
</dbReference>
<dbReference type="Pfam" id="PF12777">
    <property type="entry name" value="MT"/>
    <property type="match status" value="1"/>
</dbReference>
<evidence type="ECO:0000256" key="2">
    <source>
        <dbReference type="ARBA" id="ARBA00008887"/>
    </source>
</evidence>
<dbReference type="InterPro" id="IPR026983">
    <property type="entry name" value="DHC"/>
</dbReference>
<evidence type="ECO:0000256" key="8">
    <source>
        <dbReference type="ARBA" id="ARBA00023054"/>
    </source>
</evidence>
<evidence type="ECO:0000256" key="3">
    <source>
        <dbReference type="ARBA" id="ARBA00022490"/>
    </source>
</evidence>
<evidence type="ECO:0000259" key="15">
    <source>
        <dbReference type="Pfam" id="PF08393"/>
    </source>
</evidence>
<evidence type="ECO:0000256" key="4">
    <source>
        <dbReference type="ARBA" id="ARBA00022701"/>
    </source>
</evidence>
<dbReference type="Pfam" id="PF18199">
    <property type="entry name" value="Dynein_C"/>
    <property type="match status" value="1"/>
</dbReference>
<evidence type="ECO:0000259" key="18">
    <source>
        <dbReference type="Pfam" id="PF12780"/>
    </source>
</evidence>
<dbReference type="Gene3D" id="1.20.140.100">
    <property type="entry name" value="Dynein heavy chain, N-terminal domain 2"/>
    <property type="match status" value="1"/>
</dbReference>
<keyword evidence="24" id="KW-1185">Reference proteome</keyword>
<feature type="domain" description="Dynein heavy chain C-terminal" evidence="21">
    <location>
        <begin position="2557"/>
        <end position="2780"/>
    </location>
</feature>
<dbReference type="PANTHER" id="PTHR22878:SF67">
    <property type="entry name" value="DYNEIN AXONEMAL HEAVY CHAIN 6"/>
    <property type="match status" value="1"/>
</dbReference>
<keyword evidence="12" id="KW-0966">Cell projection</keyword>
<feature type="coiled-coil region" evidence="13">
    <location>
        <begin position="1684"/>
        <end position="1735"/>
    </location>
</feature>
<accession>A0A670K764</accession>
<dbReference type="Ensembl" id="ENSPMRT00000032488.1">
    <property type="protein sequence ID" value="ENSPMRP00000030632.1"/>
    <property type="gene ID" value="ENSPMRG00000019357.1"/>
</dbReference>
<dbReference type="Pfam" id="PF12775">
    <property type="entry name" value="AAA_7"/>
    <property type="match status" value="1"/>
</dbReference>
<evidence type="ECO:0000256" key="5">
    <source>
        <dbReference type="ARBA" id="ARBA00022741"/>
    </source>
</evidence>
<proteinExistence type="inferred from homology"/>
<evidence type="ECO:0000259" key="20">
    <source>
        <dbReference type="Pfam" id="PF18198"/>
    </source>
</evidence>
<dbReference type="InterPro" id="IPR027417">
    <property type="entry name" value="P-loop_NTPase"/>
</dbReference>
<dbReference type="FunFam" id="3.40.50.300:FF:000362">
    <property type="entry name" value="Dynein, axonemal, heavy chain 6"/>
    <property type="match status" value="1"/>
</dbReference>
<dbReference type="Pfam" id="PF12781">
    <property type="entry name" value="AAA_9"/>
    <property type="match status" value="1"/>
</dbReference>
<evidence type="ECO:0000256" key="6">
    <source>
        <dbReference type="ARBA" id="ARBA00022840"/>
    </source>
</evidence>
<dbReference type="FunFam" id="1.20.920.20:FF:000006">
    <property type="entry name" value="Dynein, axonemal, heavy chain 6"/>
    <property type="match status" value="1"/>
</dbReference>
<dbReference type="GO" id="GO:0008569">
    <property type="term" value="F:minus-end-directed microtubule motor activity"/>
    <property type="evidence" value="ECO:0007669"/>
    <property type="project" value="InterPro"/>
</dbReference>
<dbReference type="InterPro" id="IPR042222">
    <property type="entry name" value="Dynein_2_N"/>
</dbReference>
<evidence type="ECO:0000256" key="10">
    <source>
        <dbReference type="ARBA" id="ARBA00023175"/>
    </source>
</evidence>
<dbReference type="Gene3D" id="3.40.50.300">
    <property type="entry name" value="P-loop containing nucleotide triphosphate hydrolases"/>
    <property type="match status" value="5"/>
</dbReference>
<dbReference type="InterPro" id="IPR041658">
    <property type="entry name" value="AAA_lid_11"/>
</dbReference>
<reference evidence="23" key="2">
    <citation type="submission" date="2025-08" db="UniProtKB">
        <authorList>
            <consortium name="Ensembl"/>
        </authorList>
    </citation>
    <scope>IDENTIFICATION</scope>
</reference>
<dbReference type="Gene3D" id="1.10.8.720">
    <property type="entry name" value="Region D6 of dynein motor"/>
    <property type="match status" value="1"/>
</dbReference>
<dbReference type="FunFam" id="1.10.8.710:FF:000004">
    <property type="entry name" value="Dynein axonemal heavy chain 6"/>
    <property type="match status" value="1"/>
</dbReference>
<evidence type="ECO:0000259" key="22">
    <source>
        <dbReference type="Pfam" id="PF22597"/>
    </source>
</evidence>
<dbReference type="InterPro" id="IPR035706">
    <property type="entry name" value="AAA_9"/>
</dbReference>
<dbReference type="Pfam" id="PF22597">
    <property type="entry name" value="DYN_lid"/>
    <property type="match status" value="1"/>
</dbReference>
<dbReference type="InterPro" id="IPR024317">
    <property type="entry name" value="Dynein_heavy_chain_D4_dom"/>
</dbReference>
<reference evidence="23" key="3">
    <citation type="submission" date="2025-09" db="UniProtKB">
        <authorList>
            <consortium name="Ensembl"/>
        </authorList>
    </citation>
    <scope>IDENTIFICATION</scope>
</reference>
<dbReference type="InterPro" id="IPR042228">
    <property type="entry name" value="Dynein_linker_3"/>
</dbReference>
<dbReference type="GO" id="GO:0051959">
    <property type="term" value="F:dynein light intermediate chain binding"/>
    <property type="evidence" value="ECO:0007669"/>
    <property type="project" value="InterPro"/>
</dbReference>
<dbReference type="InterPro" id="IPR043157">
    <property type="entry name" value="Dynein_AAA1S"/>
</dbReference>
<evidence type="ECO:0000256" key="9">
    <source>
        <dbReference type="ARBA" id="ARBA00023069"/>
    </source>
</evidence>
<feature type="domain" description="Dynein heavy chain coiled coil stalk" evidence="17">
    <location>
        <begin position="1460"/>
        <end position="1803"/>
    </location>
</feature>
<dbReference type="GO" id="GO:0045505">
    <property type="term" value="F:dynein intermediate chain binding"/>
    <property type="evidence" value="ECO:0007669"/>
    <property type="project" value="InterPro"/>
</dbReference>
<dbReference type="FunFam" id="1.20.920.30:FF:000005">
    <property type="entry name" value="Dynein, axonemal, heavy chain 2"/>
    <property type="match status" value="1"/>
</dbReference>
<evidence type="ECO:0000256" key="7">
    <source>
        <dbReference type="ARBA" id="ARBA00023017"/>
    </source>
</evidence>
<dbReference type="SUPFAM" id="SSF52540">
    <property type="entry name" value="P-loop containing nucleoside triphosphate hydrolases"/>
    <property type="match status" value="4"/>
</dbReference>
<evidence type="ECO:0000259" key="21">
    <source>
        <dbReference type="Pfam" id="PF18199"/>
    </source>
</evidence>
<dbReference type="InterPro" id="IPR035699">
    <property type="entry name" value="AAA_6"/>
</dbReference>
<dbReference type="FunFam" id="1.10.8.1220:FF:000001">
    <property type="entry name" value="Dynein axonemal heavy chain 5"/>
    <property type="match status" value="1"/>
</dbReference>
<dbReference type="Gene3D" id="1.20.920.20">
    <property type="match status" value="1"/>
</dbReference>
<dbReference type="Proteomes" id="UP000472272">
    <property type="component" value="Chromosome 17"/>
</dbReference>
<evidence type="ECO:0000259" key="16">
    <source>
        <dbReference type="Pfam" id="PF12774"/>
    </source>
</evidence>
<dbReference type="Gene3D" id="3.20.180.20">
    <property type="entry name" value="Dynein heavy chain, N-terminal domain 2"/>
    <property type="match status" value="1"/>
</dbReference>
<dbReference type="Gene3D" id="3.10.490.20">
    <property type="match status" value="1"/>
</dbReference>
<dbReference type="Gene3D" id="6.10.140.1060">
    <property type="match status" value="1"/>
</dbReference>
<dbReference type="FunFam" id="3.10.490.20:FF:000005">
    <property type="entry name" value="Dynein axonemal heavy chain 6"/>
    <property type="match status" value="1"/>
</dbReference>
<dbReference type="InterPro" id="IPR041228">
    <property type="entry name" value="Dynein_C"/>
</dbReference>
<dbReference type="InterPro" id="IPR024743">
    <property type="entry name" value="Dynein_HC_stalk"/>
</dbReference>
<feature type="domain" description="Dynein heavy chain linker" evidence="15">
    <location>
        <begin position="2"/>
        <end position="202"/>
    </location>
</feature>
<feature type="domain" description="Dynein heavy chain hydrolytic ATP-binding dynein motor region" evidence="16">
    <location>
        <begin position="330"/>
        <end position="656"/>
    </location>
</feature>
<evidence type="ECO:0000259" key="19">
    <source>
        <dbReference type="Pfam" id="PF12781"/>
    </source>
</evidence>
<evidence type="ECO:0000256" key="11">
    <source>
        <dbReference type="ARBA" id="ARBA00023212"/>
    </source>
</evidence>
<keyword evidence="8 13" id="KW-0175">Coiled coil</keyword>
<feature type="domain" description="Dynein heavy chain ATP-binding dynein motor region" evidence="19">
    <location>
        <begin position="1831"/>
        <end position="2052"/>
    </location>
</feature>
<comment type="similarity">
    <text evidence="2">Belongs to the dynein heavy chain family.</text>
</comment>
<dbReference type="Pfam" id="PF08393">
    <property type="entry name" value="DHC_N2"/>
    <property type="match status" value="1"/>
</dbReference>
<dbReference type="PANTHER" id="PTHR22878">
    <property type="entry name" value="DYNEIN HEAVY CHAIN 6, AXONEMAL-LIKE-RELATED"/>
    <property type="match status" value="1"/>
</dbReference>
<keyword evidence="10" id="KW-0505">Motor protein</keyword>
<keyword evidence="9" id="KW-0969">Cilium</keyword>
<dbReference type="Gene3D" id="1.20.1270.280">
    <property type="match status" value="1"/>
</dbReference>
<keyword evidence="4" id="KW-0493">Microtubule</keyword>
<evidence type="ECO:0000259" key="14">
    <source>
        <dbReference type="Pfam" id="PF03028"/>
    </source>
</evidence>
<dbReference type="InterPro" id="IPR004273">
    <property type="entry name" value="Dynein_heavy_D6_P-loop"/>
</dbReference>
<evidence type="ECO:0000259" key="17">
    <source>
        <dbReference type="Pfam" id="PF12777"/>
    </source>
</evidence>
<dbReference type="Pfam" id="PF12780">
    <property type="entry name" value="AAA_8"/>
    <property type="match status" value="1"/>
</dbReference>
<dbReference type="Gene3D" id="1.10.8.1220">
    <property type="match status" value="1"/>
</dbReference>
<dbReference type="Gene3D" id="1.20.58.1120">
    <property type="match status" value="1"/>
</dbReference>
<gene>
    <name evidence="23" type="primary">DNAH6</name>
</gene>
<dbReference type="GO" id="GO:0030286">
    <property type="term" value="C:dynein complex"/>
    <property type="evidence" value="ECO:0007669"/>
    <property type="project" value="UniProtKB-KW"/>
</dbReference>
<protein>
    <submittedName>
        <fullName evidence="23">Dynein axonemal heavy chain 6</fullName>
    </submittedName>
</protein>
<feature type="domain" description="Dynein heavy chain AAA module D4" evidence="18">
    <location>
        <begin position="1191"/>
        <end position="1446"/>
    </location>
</feature>
<dbReference type="FunFam" id="3.40.50.300:FF:000223">
    <property type="entry name" value="Dynein heavy chain 3, axonemal"/>
    <property type="match status" value="1"/>
</dbReference>
<dbReference type="GO" id="GO:0005524">
    <property type="term" value="F:ATP binding"/>
    <property type="evidence" value="ECO:0007669"/>
    <property type="project" value="UniProtKB-KW"/>
</dbReference>
<name>A0A670K764_PODMU</name>
<dbReference type="GO" id="GO:0005930">
    <property type="term" value="C:axoneme"/>
    <property type="evidence" value="ECO:0007669"/>
    <property type="project" value="UniProtKB-SubCell"/>
</dbReference>
<evidence type="ECO:0000256" key="1">
    <source>
        <dbReference type="ARBA" id="ARBA00004430"/>
    </source>
</evidence>
<feature type="domain" description="Dynein heavy chain region D6 P-loop" evidence="14">
    <location>
        <begin position="2263"/>
        <end position="2370"/>
    </location>
</feature>
<dbReference type="Pfam" id="PF18198">
    <property type="entry name" value="AAA_lid_11"/>
    <property type="match status" value="1"/>
</dbReference>
<comment type="subcellular location">
    <subcellularLocation>
        <location evidence="1">Cytoplasm</location>
        <location evidence="1">Cytoskeleton</location>
        <location evidence="1">Cilium axoneme</location>
    </subcellularLocation>
</comment>
<dbReference type="Pfam" id="PF12774">
    <property type="entry name" value="AAA_6"/>
    <property type="match status" value="1"/>
</dbReference>
<keyword evidence="3" id="KW-0963">Cytoplasm</keyword>
<evidence type="ECO:0000313" key="24">
    <source>
        <dbReference type="Proteomes" id="UP000472272"/>
    </source>
</evidence>
<keyword evidence="11" id="KW-0206">Cytoskeleton</keyword>
<keyword evidence="7" id="KW-0243">Dynein</keyword>
<feature type="domain" description="Dynein 2 heavy chain 1 cytoplasmic ATPase lid" evidence="22">
    <location>
        <begin position="1031"/>
        <end position="1119"/>
    </location>
</feature>
<dbReference type="GeneTree" id="ENSGT00940000154761"/>
<dbReference type="FunFam" id="3.40.50.300:FF:000063">
    <property type="entry name" value="dynein heavy chain 6, axonemal"/>
    <property type="match status" value="1"/>
</dbReference>